<comment type="caution">
    <text evidence="1">The sequence shown here is derived from an EMBL/GenBank/DDBJ whole genome shotgun (WGS) entry which is preliminary data.</text>
</comment>
<proteinExistence type="predicted"/>
<protein>
    <submittedName>
        <fullName evidence="1">Uncharacterized protein</fullName>
    </submittedName>
</protein>
<dbReference type="Proteomes" id="UP001430953">
    <property type="component" value="Unassembled WGS sequence"/>
</dbReference>
<name>A0AAW2FMX2_9HYME</name>
<dbReference type="EMBL" id="JADYXP020000009">
    <property type="protein sequence ID" value="KAL0116389.1"/>
    <property type="molecule type" value="Genomic_DNA"/>
</dbReference>
<gene>
    <name evidence="1" type="ORF">PUN28_009778</name>
</gene>
<reference evidence="1 2" key="1">
    <citation type="submission" date="2023-03" db="EMBL/GenBank/DDBJ databases">
        <title>High recombination rates correlate with genetic variation in Cardiocondyla obscurior ants.</title>
        <authorList>
            <person name="Errbii M."/>
        </authorList>
    </citation>
    <scope>NUCLEOTIDE SEQUENCE [LARGE SCALE GENOMIC DNA]</scope>
    <source>
        <strain evidence="1">Alpha-2009</strain>
        <tissue evidence="1">Whole body</tissue>
    </source>
</reference>
<evidence type="ECO:0000313" key="1">
    <source>
        <dbReference type="EMBL" id="KAL0116389.1"/>
    </source>
</evidence>
<organism evidence="1 2">
    <name type="scientific">Cardiocondyla obscurior</name>
    <dbReference type="NCBI Taxonomy" id="286306"/>
    <lineage>
        <taxon>Eukaryota</taxon>
        <taxon>Metazoa</taxon>
        <taxon>Ecdysozoa</taxon>
        <taxon>Arthropoda</taxon>
        <taxon>Hexapoda</taxon>
        <taxon>Insecta</taxon>
        <taxon>Pterygota</taxon>
        <taxon>Neoptera</taxon>
        <taxon>Endopterygota</taxon>
        <taxon>Hymenoptera</taxon>
        <taxon>Apocrita</taxon>
        <taxon>Aculeata</taxon>
        <taxon>Formicoidea</taxon>
        <taxon>Formicidae</taxon>
        <taxon>Myrmicinae</taxon>
        <taxon>Cardiocondyla</taxon>
    </lineage>
</organism>
<evidence type="ECO:0000313" key="2">
    <source>
        <dbReference type="Proteomes" id="UP001430953"/>
    </source>
</evidence>
<keyword evidence="2" id="KW-1185">Reference proteome</keyword>
<dbReference type="AlphaFoldDB" id="A0AAW2FMX2"/>
<accession>A0AAW2FMX2</accession>
<sequence>MSEKKIEIELVDEENNKHYKIKVSSNDVERAKNDVMFATKLLEITKLQSNAESNIHHLNGPTKQLFY</sequence>